<feature type="signal peptide" evidence="1">
    <location>
        <begin position="1"/>
        <end position="21"/>
    </location>
</feature>
<dbReference type="EMBL" id="JH921436">
    <property type="protein sequence ID" value="EKD17416.1"/>
    <property type="molecule type" value="Genomic_DNA"/>
</dbReference>
<dbReference type="KEGG" id="mbe:MBM_04277"/>
<dbReference type="OMA" id="YSGTTHG"/>
<keyword evidence="3" id="KW-0378">Hydrolase</keyword>
<dbReference type="OrthoDB" id="17560at2759"/>
<dbReference type="eggNOG" id="KOG3043">
    <property type="taxonomic scope" value="Eukaryota"/>
</dbReference>
<keyword evidence="4" id="KW-1185">Reference proteome</keyword>
<evidence type="ECO:0000313" key="4">
    <source>
        <dbReference type="Proteomes" id="UP000006753"/>
    </source>
</evidence>
<dbReference type="PANTHER" id="PTHR17630:SF44">
    <property type="entry name" value="PROTEIN AIM2"/>
    <property type="match status" value="1"/>
</dbReference>
<dbReference type="Proteomes" id="UP000006753">
    <property type="component" value="Unassembled WGS sequence"/>
</dbReference>
<dbReference type="HOGENOM" id="CLU_054590_2_1_1"/>
<dbReference type="InParanoid" id="K1WWH1"/>
<dbReference type="Gene3D" id="3.40.50.1820">
    <property type="entry name" value="alpha/beta hydrolase"/>
    <property type="match status" value="1"/>
</dbReference>
<protein>
    <submittedName>
        <fullName evidence="3">Dienelactone hydrolase</fullName>
    </submittedName>
</protein>
<dbReference type="Pfam" id="PF01738">
    <property type="entry name" value="DLH"/>
    <property type="match status" value="1"/>
</dbReference>
<gene>
    <name evidence="3" type="ORF">MBM_04277</name>
</gene>
<dbReference type="AlphaFoldDB" id="K1WWH1"/>
<evidence type="ECO:0000256" key="1">
    <source>
        <dbReference type="SAM" id="SignalP"/>
    </source>
</evidence>
<accession>K1WWH1</accession>
<proteinExistence type="predicted"/>
<keyword evidence="1" id="KW-0732">Signal</keyword>
<dbReference type="InterPro" id="IPR002925">
    <property type="entry name" value="Dienelactn_hydro"/>
</dbReference>
<feature type="domain" description="Dienelactone hydrolase" evidence="2">
    <location>
        <begin position="93"/>
        <end position="295"/>
    </location>
</feature>
<dbReference type="SUPFAM" id="SSF53474">
    <property type="entry name" value="alpha/beta-Hydrolases"/>
    <property type="match status" value="1"/>
</dbReference>
<feature type="chain" id="PRO_5003852764" evidence="1">
    <location>
        <begin position="22"/>
        <end position="298"/>
    </location>
</feature>
<sequence length="298" mass="31600">MRPQLSLLSLALFAHLSLASAEGYDPAPLVHEHAGELFTGQVGQYGLKCTNGGVAGAANATGTFEDVGGGLKKKVNTYLSYPPGKPSQQNSSAEVAILYLTDIFGVELINNRLLADRLAAAGYLVVEPDLFGGDPVPVDQMGTPGFNMTEWRARHPPEAIDAVVTSTIAAIRSQFGVKKIGAVGYCFGGKYVARFLAQGRGLDAGFTAHPSNVVATEWEGIAAPLSIAFGELDGSNTPAQRAAAEAIFRAKNATFQTSLYAGAEHGFAVRTNLTDPKKAFAQESAYFQAVRWFNAWVK</sequence>
<evidence type="ECO:0000259" key="2">
    <source>
        <dbReference type="Pfam" id="PF01738"/>
    </source>
</evidence>
<evidence type="ECO:0000313" key="3">
    <source>
        <dbReference type="EMBL" id="EKD17416.1"/>
    </source>
</evidence>
<name>K1WWH1_MARBU</name>
<organism evidence="3 4">
    <name type="scientific">Marssonina brunnea f. sp. multigermtubi (strain MB_m1)</name>
    <name type="common">Marssonina leaf spot fungus</name>
    <dbReference type="NCBI Taxonomy" id="1072389"/>
    <lineage>
        <taxon>Eukaryota</taxon>
        <taxon>Fungi</taxon>
        <taxon>Dikarya</taxon>
        <taxon>Ascomycota</taxon>
        <taxon>Pezizomycotina</taxon>
        <taxon>Leotiomycetes</taxon>
        <taxon>Helotiales</taxon>
        <taxon>Drepanopezizaceae</taxon>
        <taxon>Drepanopeziza</taxon>
    </lineage>
</organism>
<dbReference type="GO" id="GO:0016787">
    <property type="term" value="F:hydrolase activity"/>
    <property type="evidence" value="ECO:0007669"/>
    <property type="project" value="UniProtKB-KW"/>
</dbReference>
<dbReference type="InterPro" id="IPR029058">
    <property type="entry name" value="AB_hydrolase_fold"/>
</dbReference>
<reference evidence="3 4" key="1">
    <citation type="journal article" date="2012" name="BMC Genomics">
        <title>Sequencing the genome of Marssonina brunnea reveals fungus-poplar co-evolution.</title>
        <authorList>
            <person name="Zhu S."/>
            <person name="Cao Y.-Z."/>
            <person name="Jiang C."/>
            <person name="Tan B.-Y."/>
            <person name="Wang Z."/>
            <person name="Feng S."/>
            <person name="Zhang L."/>
            <person name="Su X.-H."/>
            <person name="Brejova B."/>
            <person name="Vinar T."/>
            <person name="Xu M."/>
            <person name="Wang M.-X."/>
            <person name="Zhang S.-G."/>
            <person name="Huang M.-R."/>
            <person name="Wu R."/>
            <person name="Zhou Y."/>
        </authorList>
    </citation>
    <scope>NUCLEOTIDE SEQUENCE [LARGE SCALE GENOMIC DNA]</scope>
    <source>
        <strain evidence="3 4">MB_m1</strain>
    </source>
</reference>
<dbReference type="PANTHER" id="PTHR17630">
    <property type="entry name" value="DIENELACTONE HYDROLASE"/>
    <property type="match status" value="1"/>
</dbReference>